<dbReference type="SUPFAM" id="SSF55874">
    <property type="entry name" value="ATPase domain of HSP90 chaperone/DNA topoisomerase II/histidine kinase"/>
    <property type="match status" value="1"/>
</dbReference>
<dbReference type="GO" id="GO:0009927">
    <property type="term" value="F:histidine phosphotransfer kinase activity"/>
    <property type="evidence" value="ECO:0007669"/>
    <property type="project" value="TreeGrafter"/>
</dbReference>
<gene>
    <name evidence="6" type="primary">senX3_10</name>
    <name evidence="6" type="ORF">SDC9_167938</name>
</gene>
<protein>
    <recommendedName>
        <fullName evidence="2">histidine kinase</fullName>
        <ecNumber evidence="2">2.7.13.3</ecNumber>
    </recommendedName>
</protein>
<dbReference type="AlphaFoldDB" id="A0A645G424"/>
<dbReference type="Pfam" id="PF02518">
    <property type="entry name" value="HATPase_c"/>
    <property type="match status" value="1"/>
</dbReference>
<evidence type="ECO:0000256" key="2">
    <source>
        <dbReference type="ARBA" id="ARBA00012438"/>
    </source>
</evidence>
<feature type="domain" description="Histidine kinase" evidence="5">
    <location>
        <begin position="1"/>
        <end position="83"/>
    </location>
</feature>
<sequence length="111" mass="12425">MSDKGSNVEISVKDNGIGIEEKYLENIFNRFGQVDKSLCRIAEGSGIGLSLVKSIVEMHGGEITVESKAGEGSIFKIELPAIKIYKLYDDYKFKHYDNIAEMIKIEFSDID</sequence>
<keyword evidence="3 6" id="KW-0808">Transferase</keyword>
<evidence type="ECO:0000256" key="1">
    <source>
        <dbReference type="ARBA" id="ARBA00000085"/>
    </source>
</evidence>
<dbReference type="Gene3D" id="3.30.565.10">
    <property type="entry name" value="Histidine kinase-like ATPase, C-terminal domain"/>
    <property type="match status" value="1"/>
</dbReference>
<dbReference type="InterPro" id="IPR036890">
    <property type="entry name" value="HATPase_C_sf"/>
</dbReference>
<dbReference type="PROSITE" id="PS50109">
    <property type="entry name" value="HIS_KIN"/>
    <property type="match status" value="1"/>
</dbReference>
<dbReference type="EC" id="2.7.13.3" evidence="2"/>
<dbReference type="InterPro" id="IPR004358">
    <property type="entry name" value="Sig_transdc_His_kin-like_C"/>
</dbReference>
<organism evidence="6">
    <name type="scientific">bioreactor metagenome</name>
    <dbReference type="NCBI Taxonomy" id="1076179"/>
    <lineage>
        <taxon>unclassified sequences</taxon>
        <taxon>metagenomes</taxon>
        <taxon>ecological metagenomes</taxon>
    </lineage>
</organism>
<accession>A0A645G424</accession>
<comment type="catalytic activity">
    <reaction evidence="1">
        <text>ATP + protein L-histidine = ADP + protein N-phospho-L-histidine.</text>
        <dbReference type="EC" id="2.7.13.3"/>
    </reaction>
</comment>
<evidence type="ECO:0000313" key="6">
    <source>
        <dbReference type="EMBL" id="MPN20559.1"/>
    </source>
</evidence>
<dbReference type="InterPro" id="IPR003594">
    <property type="entry name" value="HATPase_dom"/>
</dbReference>
<evidence type="ECO:0000256" key="3">
    <source>
        <dbReference type="ARBA" id="ARBA00022679"/>
    </source>
</evidence>
<comment type="caution">
    <text evidence="6">The sequence shown here is derived from an EMBL/GenBank/DDBJ whole genome shotgun (WGS) entry which is preliminary data.</text>
</comment>
<dbReference type="PANTHER" id="PTHR43047:SF72">
    <property type="entry name" value="OSMOSENSING HISTIDINE PROTEIN KINASE SLN1"/>
    <property type="match status" value="1"/>
</dbReference>
<dbReference type="InterPro" id="IPR005467">
    <property type="entry name" value="His_kinase_dom"/>
</dbReference>
<name>A0A645G424_9ZZZZ</name>
<dbReference type="GO" id="GO:0005886">
    <property type="term" value="C:plasma membrane"/>
    <property type="evidence" value="ECO:0007669"/>
    <property type="project" value="TreeGrafter"/>
</dbReference>
<dbReference type="SMART" id="SM00387">
    <property type="entry name" value="HATPase_c"/>
    <property type="match status" value="1"/>
</dbReference>
<dbReference type="PRINTS" id="PR00344">
    <property type="entry name" value="BCTRLSENSOR"/>
</dbReference>
<dbReference type="EMBL" id="VSSQ01068354">
    <property type="protein sequence ID" value="MPN20559.1"/>
    <property type="molecule type" value="Genomic_DNA"/>
</dbReference>
<evidence type="ECO:0000259" key="5">
    <source>
        <dbReference type="PROSITE" id="PS50109"/>
    </source>
</evidence>
<reference evidence="6" key="1">
    <citation type="submission" date="2019-08" db="EMBL/GenBank/DDBJ databases">
        <authorList>
            <person name="Kucharzyk K."/>
            <person name="Murdoch R.W."/>
            <person name="Higgins S."/>
            <person name="Loffler F."/>
        </authorList>
    </citation>
    <scope>NUCLEOTIDE SEQUENCE</scope>
</reference>
<evidence type="ECO:0000256" key="4">
    <source>
        <dbReference type="ARBA" id="ARBA00022777"/>
    </source>
</evidence>
<keyword evidence="4 6" id="KW-0418">Kinase</keyword>
<dbReference type="PANTHER" id="PTHR43047">
    <property type="entry name" value="TWO-COMPONENT HISTIDINE PROTEIN KINASE"/>
    <property type="match status" value="1"/>
</dbReference>
<proteinExistence type="predicted"/>
<dbReference type="GO" id="GO:0000155">
    <property type="term" value="F:phosphorelay sensor kinase activity"/>
    <property type="evidence" value="ECO:0007669"/>
    <property type="project" value="TreeGrafter"/>
</dbReference>